<evidence type="ECO:0000256" key="3">
    <source>
        <dbReference type="ARBA" id="ARBA00022806"/>
    </source>
</evidence>
<reference evidence="8 9" key="1">
    <citation type="submission" date="2015-09" db="EMBL/GenBank/DDBJ databases">
        <title>Draft genome of the scarab beetle Oryctes borbonicus.</title>
        <authorList>
            <person name="Meyer J.M."/>
            <person name="Markov G.V."/>
            <person name="Baskaran P."/>
            <person name="Herrmann M."/>
            <person name="Sommer R.J."/>
            <person name="Roedelsperger C."/>
        </authorList>
    </citation>
    <scope>NUCLEOTIDE SEQUENCE [LARGE SCALE GENOMIC DNA]</scope>
    <source>
        <strain evidence="8">OB123</strain>
        <tissue evidence="8">Whole animal</tissue>
    </source>
</reference>
<evidence type="ECO:0000256" key="6">
    <source>
        <dbReference type="ARBA" id="ARBA00060772"/>
    </source>
</evidence>
<dbReference type="GO" id="GO:0003724">
    <property type="term" value="F:RNA helicase activity"/>
    <property type="evidence" value="ECO:0007669"/>
    <property type="project" value="TreeGrafter"/>
</dbReference>
<protein>
    <submittedName>
        <fullName evidence="8">Helicase</fullName>
    </submittedName>
</protein>
<evidence type="ECO:0000259" key="7">
    <source>
        <dbReference type="PROSITE" id="PS51192"/>
    </source>
</evidence>
<dbReference type="OrthoDB" id="5600252at2759"/>
<dbReference type="AlphaFoldDB" id="A0A0T6BCX3"/>
<dbReference type="PROSITE" id="PS51192">
    <property type="entry name" value="HELICASE_ATP_BIND_1"/>
    <property type="match status" value="1"/>
</dbReference>
<dbReference type="Proteomes" id="UP000051574">
    <property type="component" value="Unassembled WGS sequence"/>
</dbReference>
<dbReference type="InterPro" id="IPR011545">
    <property type="entry name" value="DEAD/DEAH_box_helicase_dom"/>
</dbReference>
<evidence type="ECO:0000256" key="2">
    <source>
        <dbReference type="ARBA" id="ARBA00022801"/>
    </source>
</evidence>
<dbReference type="SUPFAM" id="SSF52540">
    <property type="entry name" value="P-loop containing nucleoside triphosphate hydrolases"/>
    <property type="match status" value="1"/>
</dbReference>
<dbReference type="FunFam" id="3.40.50.300:FF:000526">
    <property type="entry name" value="DExH-box ATP-dependent RNA helicase DExH3"/>
    <property type="match status" value="1"/>
</dbReference>
<dbReference type="InterPro" id="IPR014001">
    <property type="entry name" value="Helicase_ATP-bd"/>
</dbReference>
<keyword evidence="9" id="KW-1185">Reference proteome</keyword>
<sequence length="597" mass="69621">MYYQARIQAKLHHFSFIWKSFYGNSDKRYLKHDRAFQNVRSLCNSSKIVFRKELNTSRYEKRCKDEDNAKTELINYNNNSSNNFGNIPVIVKQTFKQNHAYYIFCNNILVTSNSHLTNSLRSLHTDSTNYIRHVKHAEDINIQEQNIVNHLKPKSQTNLNTRRHIPNYQEDFNSIDKRSSNIRISEHPKNVLNSFSLILSQELGKDFNITPVYSKHHNDWICTYHLKWPEPIKISKRARTKKNASHKAAVATLEWLTSQGKVDSTGKLVIYDAETIRAIYKKSNRKVLALDNTTIDNLNLIHEEYKRNLLQYLETSVENGTEKQNTVDLTNLENPWLLNFLPQRILDLKNYLAKEEVELPIQKYKNDIIELIKKNRIVIIKGETGCGKSIRVPQYVLEGWAKSGALDKEQCKIIVTQPRRIAAISLAERVAYEREEEVGRIVGYQVRFKTNFNKSMGRILYCTTGILLRRLQTDPSLIDCTHIIIDEAHERDVNTDLLMNLLRYAMEINSELKLIIMSATINTDIFKEYFEGAVVFSVPGRIFPVKEYYIDSSKIIDYEKTLKMCQSHEPCVVVEDVADTIKCFFFQIWNQKIATEC</sequence>
<dbReference type="InterPro" id="IPR027417">
    <property type="entry name" value="P-loop_NTPase"/>
</dbReference>
<dbReference type="Pfam" id="PF00270">
    <property type="entry name" value="DEAD"/>
    <property type="match status" value="1"/>
</dbReference>
<evidence type="ECO:0000256" key="5">
    <source>
        <dbReference type="ARBA" id="ARBA00022884"/>
    </source>
</evidence>
<dbReference type="Gene3D" id="3.40.50.300">
    <property type="entry name" value="P-loop containing nucleotide triphosphate hydrolases"/>
    <property type="match status" value="1"/>
</dbReference>
<dbReference type="GO" id="GO:0005737">
    <property type="term" value="C:cytoplasm"/>
    <property type="evidence" value="ECO:0007669"/>
    <property type="project" value="TreeGrafter"/>
</dbReference>
<evidence type="ECO:0000256" key="4">
    <source>
        <dbReference type="ARBA" id="ARBA00022840"/>
    </source>
</evidence>
<dbReference type="GO" id="GO:0005524">
    <property type="term" value="F:ATP binding"/>
    <property type="evidence" value="ECO:0007669"/>
    <property type="project" value="UniProtKB-KW"/>
</dbReference>
<feature type="domain" description="Helicase ATP-binding" evidence="7">
    <location>
        <begin position="369"/>
        <end position="539"/>
    </location>
</feature>
<organism evidence="8 9">
    <name type="scientific">Oryctes borbonicus</name>
    <dbReference type="NCBI Taxonomy" id="1629725"/>
    <lineage>
        <taxon>Eukaryota</taxon>
        <taxon>Metazoa</taxon>
        <taxon>Ecdysozoa</taxon>
        <taxon>Arthropoda</taxon>
        <taxon>Hexapoda</taxon>
        <taxon>Insecta</taxon>
        <taxon>Pterygota</taxon>
        <taxon>Neoptera</taxon>
        <taxon>Endopterygota</taxon>
        <taxon>Coleoptera</taxon>
        <taxon>Polyphaga</taxon>
        <taxon>Scarabaeiformia</taxon>
        <taxon>Scarabaeidae</taxon>
        <taxon>Dynastinae</taxon>
        <taxon>Oryctes</taxon>
    </lineage>
</organism>
<name>A0A0T6BCX3_9SCAR</name>
<keyword evidence="4" id="KW-0067">ATP-binding</keyword>
<dbReference type="EMBL" id="LJIG01001784">
    <property type="protein sequence ID" value="KRT85156.1"/>
    <property type="molecule type" value="Genomic_DNA"/>
</dbReference>
<dbReference type="CDD" id="cd17917">
    <property type="entry name" value="DEXHc_RHA-like"/>
    <property type="match status" value="1"/>
</dbReference>
<dbReference type="PANTHER" id="PTHR18934:SF257">
    <property type="entry name" value="ATP-DEPENDENT RNA HELICASE DHX30"/>
    <property type="match status" value="1"/>
</dbReference>
<dbReference type="GO" id="GO:0003678">
    <property type="term" value="F:DNA helicase activity"/>
    <property type="evidence" value="ECO:0007669"/>
    <property type="project" value="TreeGrafter"/>
</dbReference>
<dbReference type="PANTHER" id="PTHR18934">
    <property type="entry name" value="ATP-DEPENDENT RNA HELICASE"/>
    <property type="match status" value="1"/>
</dbReference>
<dbReference type="GO" id="GO:0016787">
    <property type="term" value="F:hydrolase activity"/>
    <property type="evidence" value="ECO:0007669"/>
    <property type="project" value="UniProtKB-KW"/>
</dbReference>
<keyword evidence="3 8" id="KW-0347">Helicase</keyword>
<accession>A0A0T6BCX3</accession>
<comment type="similarity">
    <text evidence="6">Belongs to the DExH box helicase family.</text>
</comment>
<keyword evidence="5" id="KW-0694">RNA-binding</keyword>
<gene>
    <name evidence="8" type="ORF">AMK59_2217</name>
</gene>
<dbReference type="SMART" id="SM00487">
    <property type="entry name" value="DEXDc"/>
    <property type="match status" value="1"/>
</dbReference>
<evidence type="ECO:0000256" key="1">
    <source>
        <dbReference type="ARBA" id="ARBA00022741"/>
    </source>
</evidence>
<dbReference type="GO" id="GO:0002151">
    <property type="term" value="F:G-quadruplex RNA binding"/>
    <property type="evidence" value="ECO:0007669"/>
    <property type="project" value="TreeGrafter"/>
</dbReference>
<dbReference type="Gene3D" id="3.30.160.20">
    <property type="match status" value="1"/>
</dbReference>
<evidence type="ECO:0000313" key="8">
    <source>
        <dbReference type="EMBL" id="KRT85156.1"/>
    </source>
</evidence>
<evidence type="ECO:0000313" key="9">
    <source>
        <dbReference type="Proteomes" id="UP000051574"/>
    </source>
</evidence>
<proteinExistence type="inferred from homology"/>
<keyword evidence="1" id="KW-0547">Nucleotide-binding</keyword>
<comment type="caution">
    <text evidence="8">The sequence shown here is derived from an EMBL/GenBank/DDBJ whole genome shotgun (WGS) entry which is preliminary data.</text>
</comment>
<dbReference type="GO" id="GO:0005634">
    <property type="term" value="C:nucleus"/>
    <property type="evidence" value="ECO:0007669"/>
    <property type="project" value="TreeGrafter"/>
</dbReference>
<keyword evidence="2" id="KW-0378">Hydrolase</keyword>